<comment type="catalytic activity">
    <reaction evidence="4">
        <text>RX + glutathione = an S-substituted glutathione + a halide anion + H(+)</text>
        <dbReference type="Rhea" id="RHEA:16437"/>
        <dbReference type="ChEBI" id="CHEBI:15378"/>
        <dbReference type="ChEBI" id="CHEBI:16042"/>
        <dbReference type="ChEBI" id="CHEBI:17792"/>
        <dbReference type="ChEBI" id="CHEBI:57925"/>
        <dbReference type="ChEBI" id="CHEBI:90779"/>
        <dbReference type="EC" id="2.5.1.18"/>
    </reaction>
</comment>
<reference evidence="8" key="1">
    <citation type="submission" date="2025-08" db="UniProtKB">
        <authorList>
            <consortium name="RefSeq"/>
        </authorList>
    </citation>
    <scope>IDENTIFICATION</scope>
    <source>
        <tissue evidence="8">Muscle</tissue>
    </source>
</reference>
<protein>
    <submittedName>
        <fullName evidence="8">Glutathione S-transferase theta-3-like isoform X1</fullName>
    </submittedName>
</protein>
<dbReference type="PANTHER" id="PTHR43917:SF8">
    <property type="entry name" value="GH16740P-RELATED"/>
    <property type="match status" value="1"/>
</dbReference>
<evidence type="ECO:0000313" key="8">
    <source>
        <dbReference type="RefSeq" id="XP_013789494.1"/>
    </source>
</evidence>
<dbReference type="InterPro" id="IPR040077">
    <property type="entry name" value="GST_C_Theta"/>
</dbReference>
<dbReference type="SFLD" id="SFLDG01153">
    <property type="entry name" value="Main.4:_Theta-like"/>
    <property type="match status" value="1"/>
</dbReference>
<evidence type="ECO:0000259" key="5">
    <source>
        <dbReference type="PROSITE" id="PS50404"/>
    </source>
</evidence>
<dbReference type="SUPFAM" id="SSF47616">
    <property type="entry name" value="GST C-terminal domain-like"/>
    <property type="match status" value="1"/>
</dbReference>
<dbReference type="Pfam" id="PF00043">
    <property type="entry name" value="GST_C"/>
    <property type="match status" value="1"/>
</dbReference>
<dbReference type="InterPro" id="IPR051369">
    <property type="entry name" value="GST_Theta"/>
</dbReference>
<sequence length="226" mass="25928">MGGLKVYFDLLSQPARGVLLFLKANNIPYIACPIALRKGEHFTPEFTKINPLKRVPVIDHNGFHLTESVAILKYLSREFCTPDHWYPQDSKLRARVDEFLAWQHLNLRLNGSMVFRTKVVVPKLTNTPVDETKLNQFLKGLETDLQQLETVFLRNRPFLCGEKITIADLLGACEVEQPCAAGFDVLEDKPLVAAWIENVRNHLAPHYDEVHQVCRQVRDRVEKSKL</sequence>
<dbReference type="Gene3D" id="3.40.30.10">
    <property type="entry name" value="Glutaredoxin"/>
    <property type="match status" value="1"/>
</dbReference>
<proteinExistence type="inferred from homology"/>
<dbReference type="SFLD" id="SFLDG00358">
    <property type="entry name" value="Main_(cytGST)"/>
    <property type="match status" value="1"/>
</dbReference>
<dbReference type="RefSeq" id="XP_013789494.1">
    <property type="nucleotide sequence ID" value="XM_013934040.2"/>
</dbReference>
<dbReference type="InterPro" id="IPR036249">
    <property type="entry name" value="Thioredoxin-like_sf"/>
</dbReference>
<dbReference type="InterPro" id="IPR036282">
    <property type="entry name" value="Glutathione-S-Trfase_C_sf"/>
</dbReference>
<organism evidence="7 8">
    <name type="scientific">Limulus polyphemus</name>
    <name type="common">Atlantic horseshoe crab</name>
    <dbReference type="NCBI Taxonomy" id="6850"/>
    <lineage>
        <taxon>Eukaryota</taxon>
        <taxon>Metazoa</taxon>
        <taxon>Ecdysozoa</taxon>
        <taxon>Arthropoda</taxon>
        <taxon>Chelicerata</taxon>
        <taxon>Merostomata</taxon>
        <taxon>Xiphosura</taxon>
        <taxon>Limulidae</taxon>
        <taxon>Limulus</taxon>
    </lineage>
</organism>
<gene>
    <name evidence="8" type="primary">LOC106473357</name>
</gene>
<dbReference type="Pfam" id="PF02798">
    <property type="entry name" value="GST_N"/>
    <property type="match status" value="1"/>
</dbReference>
<evidence type="ECO:0000313" key="7">
    <source>
        <dbReference type="Proteomes" id="UP000694941"/>
    </source>
</evidence>
<dbReference type="InterPro" id="IPR004045">
    <property type="entry name" value="Glutathione_S-Trfase_N"/>
</dbReference>
<dbReference type="CDD" id="cd03050">
    <property type="entry name" value="GST_N_Theta"/>
    <property type="match status" value="1"/>
</dbReference>
<evidence type="ECO:0000256" key="4">
    <source>
        <dbReference type="ARBA" id="ARBA00047960"/>
    </source>
</evidence>
<dbReference type="InterPro" id="IPR040075">
    <property type="entry name" value="GST_N_Theta"/>
</dbReference>
<feature type="domain" description="GST N-terminal" evidence="5">
    <location>
        <begin position="2"/>
        <end position="83"/>
    </location>
</feature>
<dbReference type="SFLD" id="SFLDS00019">
    <property type="entry name" value="Glutathione_Transferase_(cytos"/>
    <property type="match status" value="1"/>
</dbReference>
<dbReference type="InterPro" id="IPR040079">
    <property type="entry name" value="Glutathione_S-Trfase"/>
</dbReference>
<comment type="similarity">
    <text evidence="2">Belongs to the GST superfamily. Theta family.</text>
</comment>
<evidence type="ECO:0000256" key="1">
    <source>
        <dbReference type="ARBA" id="ARBA00004496"/>
    </source>
</evidence>
<dbReference type="SUPFAM" id="SSF52833">
    <property type="entry name" value="Thioredoxin-like"/>
    <property type="match status" value="1"/>
</dbReference>
<comment type="subcellular location">
    <subcellularLocation>
        <location evidence="1">Cytoplasm</location>
    </subcellularLocation>
</comment>
<keyword evidence="7" id="KW-1185">Reference proteome</keyword>
<evidence type="ECO:0000256" key="2">
    <source>
        <dbReference type="ARBA" id="ARBA00009899"/>
    </source>
</evidence>
<name>A0ABM1BVJ0_LIMPO</name>
<dbReference type="Proteomes" id="UP000694941">
    <property type="component" value="Unplaced"/>
</dbReference>
<dbReference type="PANTHER" id="PTHR43917">
    <property type="match status" value="1"/>
</dbReference>
<evidence type="ECO:0000259" key="6">
    <source>
        <dbReference type="PROSITE" id="PS50405"/>
    </source>
</evidence>
<dbReference type="Gene3D" id="1.20.1050.10">
    <property type="match status" value="1"/>
</dbReference>
<dbReference type="GeneID" id="106473357"/>
<dbReference type="CDD" id="cd03183">
    <property type="entry name" value="GST_C_Theta"/>
    <property type="match status" value="1"/>
</dbReference>
<dbReference type="InterPro" id="IPR010987">
    <property type="entry name" value="Glutathione-S-Trfase_C-like"/>
</dbReference>
<keyword evidence="3" id="KW-0963">Cytoplasm</keyword>
<feature type="domain" description="GST C-terminal" evidence="6">
    <location>
        <begin position="89"/>
        <end position="220"/>
    </location>
</feature>
<dbReference type="InterPro" id="IPR004046">
    <property type="entry name" value="GST_C"/>
</dbReference>
<dbReference type="PROSITE" id="PS50404">
    <property type="entry name" value="GST_NTER"/>
    <property type="match status" value="1"/>
</dbReference>
<dbReference type="PROSITE" id="PS50405">
    <property type="entry name" value="GST_CTER"/>
    <property type="match status" value="1"/>
</dbReference>
<accession>A0ABM1BVJ0</accession>
<evidence type="ECO:0000256" key="3">
    <source>
        <dbReference type="ARBA" id="ARBA00022490"/>
    </source>
</evidence>